<sequence length="155" mass="17738">MNHDSVATVLILVACGWFPDQYTVLPGRVWPIFDASRLHMHGKWHRMHQSRERAILPPVWAGIARRTDGQKLESHDESRPCAPDEQQGQRNQTHNPNLVRCECRFLCLRHITRRIGLLHGHIWRSAMGAGLSVGCIWQVLPKACIIIWGVVVDDQ</sequence>
<comment type="caution">
    <text evidence="2">The sequence shown here is derived from an EMBL/GenBank/DDBJ whole genome shotgun (WGS) entry which is preliminary data.</text>
</comment>
<accession>A0A1E3I9B8</accession>
<evidence type="ECO:0000313" key="3">
    <source>
        <dbReference type="Proteomes" id="UP000094065"/>
    </source>
</evidence>
<organism evidence="2 3">
    <name type="scientific">Cryptococcus amylolentus CBS 6039</name>
    <dbReference type="NCBI Taxonomy" id="1295533"/>
    <lineage>
        <taxon>Eukaryota</taxon>
        <taxon>Fungi</taxon>
        <taxon>Dikarya</taxon>
        <taxon>Basidiomycota</taxon>
        <taxon>Agaricomycotina</taxon>
        <taxon>Tremellomycetes</taxon>
        <taxon>Tremellales</taxon>
        <taxon>Cryptococcaceae</taxon>
        <taxon>Cryptococcus</taxon>
    </lineage>
</organism>
<evidence type="ECO:0000256" key="1">
    <source>
        <dbReference type="SAM" id="MobiDB-lite"/>
    </source>
</evidence>
<keyword evidence="3" id="KW-1185">Reference proteome</keyword>
<reference evidence="2 3" key="1">
    <citation type="submission" date="2016-06" db="EMBL/GenBank/DDBJ databases">
        <title>Evolution of pathogenesis and genome organization in the Tremellales.</title>
        <authorList>
            <person name="Cuomo C."/>
            <person name="Litvintseva A."/>
            <person name="Heitman J."/>
            <person name="Chen Y."/>
            <person name="Sun S."/>
            <person name="Springer D."/>
            <person name="Dromer F."/>
            <person name="Young S."/>
            <person name="Zeng Q."/>
            <person name="Chapman S."/>
            <person name="Gujja S."/>
            <person name="Saif S."/>
            <person name="Birren B."/>
        </authorList>
    </citation>
    <scope>NUCLEOTIDE SEQUENCE [LARGE SCALE GENOMIC DNA]</scope>
    <source>
        <strain evidence="2 3">CBS 6039</strain>
    </source>
</reference>
<dbReference type="EMBL" id="AWGJ01000001">
    <property type="protein sequence ID" value="ODN84985.1"/>
    <property type="molecule type" value="Genomic_DNA"/>
</dbReference>
<feature type="region of interest" description="Disordered" evidence="1">
    <location>
        <begin position="72"/>
        <end position="93"/>
    </location>
</feature>
<dbReference type="AlphaFoldDB" id="A0A1E3I9B8"/>
<evidence type="ECO:0000313" key="2">
    <source>
        <dbReference type="EMBL" id="ODN84985.1"/>
    </source>
</evidence>
<dbReference type="GeneID" id="30152138"/>
<dbReference type="RefSeq" id="XP_018998788.1">
    <property type="nucleotide sequence ID" value="XM_019134083.1"/>
</dbReference>
<dbReference type="Proteomes" id="UP000094065">
    <property type="component" value="Unassembled WGS sequence"/>
</dbReference>
<protein>
    <submittedName>
        <fullName evidence="2">Uncharacterized protein</fullName>
    </submittedName>
</protein>
<name>A0A1E3I9B8_9TREE</name>
<gene>
    <name evidence="2" type="ORF">L202_00829</name>
</gene>
<proteinExistence type="predicted"/>